<reference evidence="1 2" key="1">
    <citation type="journal article" date="2015" name="Genome Biol. Evol.">
        <title>Comparative Genomics of a Bacterivorous Green Alga Reveals Evolutionary Causalities and Consequences of Phago-Mixotrophic Mode of Nutrition.</title>
        <authorList>
            <person name="Burns J.A."/>
            <person name="Paasch A."/>
            <person name="Narechania A."/>
            <person name="Kim E."/>
        </authorList>
    </citation>
    <scope>NUCLEOTIDE SEQUENCE [LARGE SCALE GENOMIC DNA]</scope>
    <source>
        <strain evidence="1 2">PLY_AMNH</strain>
    </source>
</reference>
<proteinExistence type="predicted"/>
<evidence type="ECO:0000313" key="1">
    <source>
        <dbReference type="EMBL" id="KAK3260225.1"/>
    </source>
</evidence>
<dbReference type="GO" id="GO:0003723">
    <property type="term" value="F:RNA binding"/>
    <property type="evidence" value="ECO:0007669"/>
    <property type="project" value="InterPro"/>
</dbReference>
<dbReference type="AlphaFoldDB" id="A0AAE0KTS0"/>
<dbReference type="Proteomes" id="UP001190700">
    <property type="component" value="Unassembled WGS sequence"/>
</dbReference>
<evidence type="ECO:0000313" key="2">
    <source>
        <dbReference type="Proteomes" id="UP001190700"/>
    </source>
</evidence>
<organism evidence="1 2">
    <name type="scientific">Cymbomonas tetramitiformis</name>
    <dbReference type="NCBI Taxonomy" id="36881"/>
    <lineage>
        <taxon>Eukaryota</taxon>
        <taxon>Viridiplantae</taxon>
        <taxon>Chlorophyta</taxon>
        <taxon>Pyramimonadophyceae</taxon>
        <taxon>Pyramimonadales</taxon>
        <taxon>Pyramimonadaceae</taxon>
        <taxon>Cymbomonas</taxon>
    </lineage>
</organism>
<name>A0AAE0KTS0_9CHLO</name>
<accession>A0AAE0KTS0</accession>
<dbReference type="SUPFAM" id="SSF55120">
    <property type="entry name" value="Pseudouridine synthase"/>
    <property type="match status" value="1"/>
</dbReference>
<dbReference type="InterPro" id="IPR020095">
    <property type="entry name" value="PsdUridine_synth_TruA_C"/>
</dbReference>
<gene>
    <name evidence="1" type="ORF">CYMTET_30804</name>
</gene>
<keyword evidence="2" id="KW-1185">Reference proteome</keyword>
<protein>
    <submittedName>
        <fullName evidence="1">Uncharacterized protein</fullName>
    </submittedName>
</protein>
<dbReference type="InterPro" id="IPR020103">
    <property type="entry name" value="PsdUridine_synth_cat_dom_sf"/>
</dbReference>
<dbReference type="GO" id="GO:0009982">
    <property type="term" value="F:pseudouridine synthase activity"/>
    <property type="evidence" value="ECO:0007669"/>
    <property type="project" value="InterPro"/>
</dbReference>
<dbReference type="GO" id="GO:0001522">
    <property type="term" value="P:pseudouridine synthesis"/>
    <property type="evidence" value="ECO:0007669"/>
    <property type="project" value="InterPro"/>
</dbReference>
<dbReference type="Gene3D" id="3.30.70.660">
    <property type="entry name" value="Pseudouridine synthase I, catalytic domain, C-terminal subdomain"/>
    <property type="match status" value="1"/>
</dbReference>
<comment type="caution">
    <text evidence="1">The sequence shown here is derived from an EMBL/GenBank/DDBJ whole genome shotgun (WGS) entry which is preliminary data.</text>
</comment>
<sequence>MEVVGTPKSYGFWSMACAASVTASANPPIAEWDCRTHAISRRYRYVIHNATTRDAFLAPFAWHYYQERLDAAAMQEALQMLL</sequence>
<dbReference type="EMBL" id="LGRX02017989">
    <property type="protein sequence ID" value="KAK3260225.1"/>
    <property type="molecule type" value="Genomic_DNA"/>
</dbReference>
<feature type="non-terminal residue" evidence="1">
    <location>
        <position position="82"/>
    </location>
</feature>